<keyword evidence="4" id="KW-0560">Oxidoreductase</keyword>
<dbReference type="EMBL" id="JAAAUQ010000318">
    <property type="protein sequence ID" value="KAF9151495.1"/>
    <property type="molecule type" value="Genomic_DNA"/>
</dbReference>
<dbReference type="OrthoDB" id="10029326at2759"/>
<dbReference type="PANTHER" id="PTHR47356">
    <property type="entry name" value="FAD-DEPENDENT MONOOXYGENASE ASQG-RELATED"/>
    <property type="match status" value="1"/>
</dbReference>
<keyword evidence="3" id="KW-0274">FAD</keyword>
<keyword evidence="2" id="KW-0285">Flavoprotein</keyword>
<reference evidence="6" key="1">
    <citation type="journal article" date="2020" name="Fungal Divers.">
        <title>Resolving the Mortierellaceae phylogeny through synthesis of multi-gene phylogenetics and phylogenomics.</title>
        <authorList>
            <person name="Vandepol N."/>
            <person name="Liber J."/>
            <person name="Desiro A."/>
            <person name="Na H."/>
            <person name="Kennedy M."/>
            <person name="Barry K."/>
            <person name="Grigoriev I.V."/>
            <person name="Miller A.N."/>
            <person name="O'Donnell K."/>
            <person name="Stajich J.E."/>
            <person name="Bonito G."/>
        </authorList>
    </citation>
    <scope>NUCLEOTIDE SEQUENCE</scope>
    <source>
        <strain evidence="6">NRRL 6426</strain>
    </source>
</reference>
<evidence type="ECO:0000256" key="3">
    <source>
        <dbReference type="ARBA" id="ARBA00022827"/>
    </source>
</evidence>
<protein>
    <recommendedName>
        <fullName evidence="5">FAD-binding domain-containing protein</fullName>
    </recommendedName>
</protein>
<evidence type="ECO:0000259" key="5">
    <source>
        <dbReference type="Pfam" id="PF01494"/>
    </source>
</evidence>
<proteinExistence type="inferred from homology"/>
<dbReference type="SUPFAM" id="SSF51905">
    <property type="entry name" value="FAD/NAD(P)-binding domain"/>
    <property type="match status" value="1"/>
</dbReference>
<dbReference type="InterPro" id="IPR050562">
    <property type="entry name" value="FAD_mOase_fung"/>
</dbReference>
<dbReference type="AlphaFoldDB" id="A0A9P5RZQ3"/>
<dbReference type="GO" id="GO:0071949">
    <property type="term" value="F:FAD binding"/>
    <property type="evidence" value="ECO:0007669"/>
    <property type="project" value="InterPro"/>
</dbReference>
<name>A0A9P5RZQ3_9FUNG</name>
<evidence type="ECO:0000256" key="2">
    <source>
        <dbReference type="ARBA" id="ARBA00022630"/>
    </source>
</evidence>
<dbReference type="PANTHER" id="PTHR47356:SF2">
    <property type="entry name" value="FAD-BINDING DOMAIN-CONTAINING PROTEIN-RELATED"/>
    <property type="match status" value="1"/>
</dbReference>
<evidence type="ECO:0000256" key="1">
    <source>
        <dbReference type="ARBA" id="ARBA00007992"/>
    </source>
</evidence>
<keyword evidence="7" id="KW-1185">Reference proteome</keyword>
<evidence type="ECO:0000313" key="7">
    <source>
        <dbReference type="Proteomes" id="UP000748756"/>
    </source>
</evidence>
<dbReference type="PRINTS" id="PR00420">
    <property type="entry name" value="RNGMNOXGNASE"/>
</dbReference>
<dbReference type="InterPro" id="IPR002938">
    <property type="entry name" value="FAD-bd"/>
</dbReference>
<evidence type="ECO:0000256" key="4">
    <source>
        <dbReference type="ARBA" id="ARBA00023002"/>
    </source>
</evidence>
<dbReference type="Pfam" id="PF01494">
    <property type="entry name" value="FAD_binding_3"/>
    <property type="match status" value="1"/>
</dbReference>
<organism evidence="6 7">
    <name type="scientific">Linnemannia schmuckeri</name>
    <dbReference type="NCBI Taxonomy" id="64567"/>
    <lineage>
        <taxon>Eukaryota</taxon>
        <taxon>Fungi</taxon>
        <taxon>Fungi incertae sedis</taxon>
        <taxon>Mucoromycota</taxon>
        <taxon>Mortierellomycotina</taxon>
        <taxon>Mortierellomycetes</taxon>
        <taxon>Mortierellales</taxon>
        <taxon>Mortierellaceae</taxon>
        <taxon>Linnemannia</taxon>
    </lineage>
</organism>
<dbReference type="Proteomes" id="UP000748756">
    <property type="component" value="Unassembled WGS sequence"/>
</dbReference>
<comment type="similarity">
    <text evidence="1">Belongs to the paxM FAD-dependent monooxygenase family.</text>
</comment>
<dbReference type="GO" id="GO:0004497">
    <property type="term" value="F:monooxygenase activity"/>
    <property type="evidence" value="ECO:0007669"/>
    <property type="project" value="InterPro"/>
</dbReference>
<evidence type="ECO:0000313" key="6">
    <source>
        <dbReference type="EMBL" id="KAF9151495.1"/>
    </source>
</evidence>
<feature type="domain" description="FAD-binding" evidence="5">
    <location>
        <begin position="8"/>
        <end position="179"/>
    </location>
</feature>
<gene>
    <name evidence="6" type="ORF">BG015_006594</name>
</gene>
<dbReference type="InterPro" id="IPR036188">
    <property type="entry name" value="FAD/NAD-bd_sf"/>
</dbReference>
<comment type="caution">
    <text evidence="6">The sequence shown here is derived from an EMBL/GenBank/DDBJ whole genome shotgun (WGS) entry which is preliminary data.</text>
</comment>
<dbReference type="Gene3D" id="3.50.50.60">
    <property type="entry name" value="FAD/NAD(P)-binding domain"/>
    <property type="match status" value="1"/>
</dbReference>
<sequence>MSTNNKPRVLIVGGGLGGLMLGGLLERSGVPYTIFERVAKAKPVGAGMLIGPGLLPTFQQLGIYDEFLAIGKKLYRTNNYKESLEKYKPTDTTPIEDFTGYLHYVVARPALYDLLLKLVPANKIHFGKRVLNIAEKDDIVSVHTSDNGVYEGDIVVGADGAYSAVRQRLYAKMKSEGTLPPEDYDELPFSCTCLVGQTRPLDPEEFPIVNVPDSQFFTVHGHNKPFTWSVLSTSQRTLCWFVTNQLDKQAGKEAAQQRFRNNENSCWGDIPTQSMCDETRNFVLELNDGKKRTMGDLYDLTPKEFTSKVMFEEKVFKTWYHRRYVLIGDGAITAMHDAMALANLIYAMPARTSEDITRIFEEYKRERYPAAVDCYKNSKMMGKLIDSGFAGTFSLFLMTKMPQWMWRLVLAQTVKFRPQIGFLEPVAIKGSVMPVPSPSEKKARAVFEKHQQRSQHATVTI</sequence>
<accession>A0A9P5RZQ3</accession>